<accession>A0A9X2G908</accession>
<keyword evidence="2" id="KW-1185">Reference proteome</keyword>
<sequence length="132" mass="14363">MDSRSPTTRDHEIVSAINRRTGAGLRIVGRALQGRVGGAIYAEWPDGRQAVVTRFVGSLAEAKRTADALAYVRDRGLPVPRHDLVVDLDDEVMFVQERLRGAPPRRLTPGTIDAIVEINDRFVGCCALIASG</sequence>
<dbReference type="SUPFAM" id="SSF56112">
    <property type="entry name" value="Protein kinase-like (PK-like)"/>
    <property type="match status" value="1"/>
</dbReference>
<dbReference type="Proteomes" id="UP001139648">
    <property type="component" value="Unassembled WGS sequence"/>
</dbReference>
<evidence type="ECO:0000313" key="1">
    <source>
        <dbReference type="EMBL" id="MCP2353262.1"/>
    </source>
</evidence>
<evidence type="ECO:0000313" key="2">
    <source>
        <dbReference type="Proteomes" id="UP001139648"/>
    </source>
</evidence>
<dbReference type="AlphaFoldDB" id="A0A9X2G908"/>
<name>A0A9X2G908_9ACTN</name>
<dbReference type="EMBL" id="JAMZEB010000001">
    <property type="protein sequence ID" value="MCP2353262.1"/>
    <property type="molecule type" value="Genomic_DNA"/>
</dbReference>
<proteinExistence type="predicted"/>
<dbReference type="RefSeq" id="WP_253739726.1">
    <property type="nucleotide sequence ID" value="NZ_JAMZEB010000001.1"/>
</dbReference>
<gene>
    <name evidence="1" type="ORF">HD597_000282</name>
</gene>
<dbReference type="InterPro" id="IPR011009">
    <property type="entry name" value="Kinase-like_dom_sf"/>
</dbReference>
<reference evidence="1" key="1">
    <citation type="submission" date="2022-06" db="EMBL/GenBank/DDBJ databases">
        <title>Sequencing the genomes of 1000 actinobacteria strains.</title>
        <authorList>
            <person name="Klenk H.-P."/>
        </authorList>
    </citation>
    <scope>NUCLEOTIDE SEQUENCE</scope>
    <source>
        <strain evidence="1">DSM 46694</strain>
    </source>
</reference>
<protein>
    <submittedName>
        <fullName evidence="1">Uncharacterized protein</fullName>
    </submittedName>
</protein>
<organism evidence="1 2">
    <name type="scientific">Nonomuraea thailandensis</name>
    <dbReference type="NCBI Taxonomy" id="1188745"/>
    <lineage>
        <taxon>Bacteria</taxon>
        <taxon>Bacillati</taxon>
        <taxon>Actinomycetota</taxon>
        <taxon>Actinomycetes</taxon>
        <taxon>Streptosporangiales</taxon>
        <taxon>Streptosporangiaceae</taxon>
        <taxon>Nonomuraea</taxon>
    </lineage>
</organism>
<comment type="caution">
    <text evidence="1">The sequence shown here is derived from an EMBL/GenBank/DDBJ whole genome shotgun (WGS) entry which is preliminary data.</text>
</comment>